<dbReference type="Gene3D" id="3.30.70.330">
    <property type="match status" value="1"/>
</dbReference>
<evidence type="ECO:0000256" key="1">
    <source>
        <dbReference type="PROSITE-ProRule" id="PRU00176"/>
    </source>
</evidence>
<reference evidence="3" key="1">
    <citation type="journal article" date="2019" name="Sci. Rep.">
        <title>Draft genome of Tanacetum cinerariifolium, the natural source of mosquito coil.</title>
        <authorList>
            <person name="Yamashiro T."/>
            <person name="Shiraishi A."/>
            <person name="Satake H."/>
            <person name="Nakayama K."/>
        </authorList>
    </citation>
    <scope>NUCLEOTIDE SEQUENCE</scope>
</reference>
<comment type="caution">
    <text evidence="3">The sequence shown here is derived from an EMBL/GenBank/DDBJ whole genome shotgun (WGS) entry which is preliminary data.</text>
</comment>
<sequence>MVMSGSQRSKEDDVQKISTSVFVTNFPNGYGAKDLWNTCKLYGHVVDVCIPDRRTKAGKRFGFVRFIKVLDIDRLINNLCTIWVGRIKIHANVARFQRKLLHKQSNKVNNKGTNNVNHGAKGMKNSYAHVVKGNQVQNVGMEECPNMVLDETCLNHEDFSLCLLGKVKEFASLTNLKVVLGKEGYQNIELKYMGGFWVMIVFQDDETKKRFQFNLAVGSWFSQIIQAHNDFVIDEMVIWVEVE</sequence>
<evidence type="ECO:0000313" key="3">
    <source>
        <dbReference type="EMBL" id="GEZ19754.1"/>
    </source>
</evidence>
<dbReference type="InterPro" id="IPR000504">
    <property type="entry name" value="RRM_dom"/>
</dbReference>
<dbReference type="PROSITE" id="PS50102">
    <property type="entry name" value="RRM"/>
    <property type="match status" value="1"/>
</dbReference>
<gene>
    <name evidence="3" type="ORF">Tci_491727</name>
</gene>
<dbReference type="InterPro" id="IPR012677">
    <property type="entry name" value="Nucleotide-bd_a/b_plait_sf"/>
</dbReference>
<dbReference type="SUPFAM" id="SSF54928">
    <property type="entry name" value="RNA-binding domain, RBD"/>
    <property type="match status" value="1"/>
</dbReference>
<feature type="non-terminal residue" evidence="3">
    <location>
        <position position="243"/>
    </location>
</feature>
<evidence type="ECO:0000259" key="2">
    <source>
        <dbReference type="PROSITE" id="PS50102"/>
    </source>
</evidence>
<name>A0A699I4D9_TANCI</name>
<dbReference type="GO" id="GO:0003723">
    <property type="term" value="F:RNA binding"/>
    <property type="evidence" value="ECO:0007669"/>
    <property type="project" value="UniProtKB-UniRule"/>
</dbReference>
<dbReference type="AlphaFoldDB" id="A0A699I4D9"/>
<dbReference type="Pfam" id="PF00076">
    <property type="entry name" value="RRM_1"/>
    <property type="match status" value="1"/>
</dbReference>
<keyword evidence="1" id="KW-0694">RNA-binding</keyword>
<accession>A0A699I4D9</accession>
<dbReference type="InterPro" id="IPR035979">
    <property type="entry name" value="RBD_domain_sf"/>
</dbReference>
<dbReference type="SMART" id="SM00360">
    <property type="entry name" value="RRM"/>
    <property type="match status" value="1"/>
</dbReference>
<protein>
    <submittedName>
        <fullName evidence="3">Nucleotide-binding alpha-beta plait domain-containing protein</fullName>
    </submittedName>
</protein>
<organism evidence="3">
    <name type="scientific">Tanacetum cinerariifolium</name>
    <name type="common">Dalmatian daisy</name>
    <name type="synonym">Chrysanthemum cinerariifolium</name>
    <dbReference type="NCBI Taxonomy" id="118510"/>
    <lineage>
        <taxon>Eukaryota</taxon>
        <taxon>Viridiplantae</taxon>
        <taxon>Streptophyta</taxon>
        <taxon>Embryophyta</taxon>
        <taxon>Tracheophyta</taxon>
        <taxon>Spermatophyta</taxon>
        <taxon>Magnoliopsida</taxon>
        <taxon>eudicotyledons</taxon>
        <taxon>Gunneridae</taxon>
        <taxon>Pentapetalae</taxon>
        <taxon>asterids</taxon>
        <taxon>campanulids</taxon>
        <taxon>Asterales</taxon>
        <taxon>Asteraceae</taxon>
        <taxon>Asteroideae</taxon>
        <taxon>Anthemideae</taxon>
        <taxon>Anthemidinae</taxon>
        <taxon>Tanacetum</taxon>
    </lineage>
</organism>
<feature type="domain" description="RRM" evidence="2">
    <location>
        <begin position="19"/>
        <end position="96"/>
    </location>
</feature>
<dbReference type="CDD" id="cd00590">
    <property type="entry name" value="RRM_SF"/>
    <property type="match status" value="1"/>
</dbReference>
<dbReference type="EMBL" id="BKCJ010251295">
    <property type="protein sequence ID" value="GEZ19754.1"/>
    <property type="molecule type" value="Genomic_DNA"/>
</dbReference>
<proteinExistence type="predicted"/>